<accession>A0A6J5KWC5</accession>
<proteinExistence type="predicted"/>
<protein>
    <submittedName>
        <fullName evidence="1">Uncharacterized protein</fullName>
    </submittedName>
</protein>
<organism evidence="1">
    <name type="scientific">uncultured Caudovirales phage</name>
    <dbReference type="NCBI Taxonomy" id="2100421"/>
    <lineage>
        <taxon>Viruses</taxon>
        <taxon>Duplodnaviria</taxon>
        <taxon>Heunggongvirae</taxon>
        <taxon>Uroviricota</taxon>
        <taxon>Caudoviricetes</taxon>
        <taxon>Peduoviridae</taxon>
        <taxon>Maltschvirus</taxon>
        <taxon>Maltschvirus maltsch</taxon>
    </lineage>
</organism>
<sequence>MFRQTFTTPFDQYAEREGQKFLVLKELDETDGIDLECLPMWRIQFDDGFVTEAWPEEILLES</sequence>
<dbReference type="EMBL" id="LR796209">
    <property type="protein sequence ID" value="CAB4126734.1"/>
    <property type="molecule type" value="Genomic_DNA"/>
</dbReference>
<gene>
    <name evidence="1" type="ORF">UFOVP75_28</name>
</gene>
<reference evidence="1" key="1">
    <citation type="submission" date="2020-04" db="EMBL/GenBank/DDBJ databases">
        <authorList>
            <person name="Chiriac C."/>
            <person name="Salcher M."/>
            <person name="Ghai R."/>
            <person name="Kavagutti S V."/>
        </authorList>
    </citation>
    <scope>NUCLEOTIDE SEQUENCE</scope>
</reference>
<name>A0A6J5KWC5_9CAUD</name>
<evidence type="ECO:0000313" key="1">
    <source>
        <dbReference type="EMBL" id="CAB4126734.1"/>
    </source>
</evidence>